<name>A0A4V4HNN8_9ACTN</name>
<dbReference type="EMBL" id="STGX01000013">
    <property type="protein sequence ID" value="THV26786.1"/>
    <property type="molecule type" value="Genomic_DNA"/>
</dbReference>
<dbReference type="CDD" id="cd07067">
    <property type="entry name" value="HP_PGM_like"/>
    <property type="match status" value="1"/>
</dbReference>
<dbReference type="Gene3D" id="3.40.50.1240">
    <property type="entry name" value="Phosphoglycerate mutase-like"/>
    <property type="match status" value="1"/>
</dbReference>
<evidence type="ECO:0000313" key="2">
    <source>
        <dbReference type="Proteomes" id="UP000305792"/>
    </source>
</evidence>
<dbReference type="InterPro" id="IPR013078">
    <property type="entry name" value="His_Pase_superF_clade-1"/>
</dbReference>
<reference evidence="1 2" key="1">
    <citation type="journal article" date="2018" name="Int. J. Syst. Evol. Microbiol.">
        <title>Glycomyces paridis sp. nov., isolated from the medicinal plant Paris polyphylla.</title>
        <authorList>
            <person name="Fang X.M."/>
            <person name="Bai J.L."/>
            <person name="Su J."/>
            <person name="Zhao L.L."/>
            <person name="Liu H.Y."/>
            <person name="Ma B.P."/>
            <person name="Zhang Y.Q."/>
            <person name="Yu L.Y."/>
        </authorList>
    </citation>
    <scope>NUCLEOTIDE SEQUENCE [LARGE SCALE GENOMIC DNA]</scope>
    <source>
        <strain evidence="1 2">CPCC 204357</strain>
    </source>
</reference>
<dbReference type="Proteomes" id="UP000305792">
    <property type="component" value="Unassembled WGS sequence"/>
</dbReference>
<dbReference type="InterPro" id="IPR050275">
    <property type="entry name" value="PGM_Phosphatase"/>
</dbReference>
<dbReference type="Pfam" id="PF00300">
    <property type="entry name" value="His_Phos_1"/>
    <property type="match status" value="1"/>
</dbReference>
<organism evidence="1 2">
    <name type="scientific">Glycomyces paridis</name>
    <dbReference type="NCBI Taxonomy" id="2126555"/>
    <lineage>
        <taxon>Bacteria</taxon>
        <taxon>Bacillati</taxon>
        <taxon>Actinomycetota</taxon>
        <taxon>Actinomycetes</taxon>
        <taxon>Glycomycetales</taxon>
        <taxon>Glycomycetaceae</taxon>
        <taxon>Glycomyces</taxon>
    </lineage>
</organism>
<comment type="caution">
    <text evidence="1">The sequence shown here is derived from an EMBL/GenBank/DDBJ whole genome shotgun (WGS) entry which is preliminary data.</text>
</comment>
<dbReference type="PANTHER" id="PTHR48100">
    <property type="entry name" value="BROAD-SPECIFICITY PHOSPHATASE YOR283W-RELATED"/>
    <property type="match status" value="1"/>
</dbReference>
<dbReference type="InterPro" id="IPR029033">
    <property type="entry name" value="His_PPase_superfam"/>
</dbReference>
<sequence length="219" mass="23432">MAIPVAPHCRRPPEKRWGLPYPRRYPALMGIVYVVQHGEKERLPGDPGLTARGRAQAALAAERLRGKGIAELWTSPLLRTRETAAALAAACGLDARVDARLTERMNWDGAAPIAAFAADWEATTRDRDFVPAAGDSSRAAGERFRAFLTERGDAPVAVACHGGVTVDLLRTLAGDDAVPEALLREGVPGGAITVIEDLRPIAIAQTDHLGGRESKHRPA</sequence>
<dbReference type="PANTHER" id="PTHR48100:SF1">
    <property type="entry name" value="HISTIDINE PHOSPHATASE FAMILY PROTEIN-RELATED"/>
    <property type="match status" value="1"/>
</dbReference>
<dbReference type="GO" id="GO:0016791">
    <property type="term" value="F:phosphatase activity"/>
    <property type="evidence" value="ECO:0007669"/>
    <property type="project" value="TreeGrafter"/>
</dbReference>
<accession>A0A4V4HNN8</accession>
<dbReference type="GO" id="GO:0005737">
    <property type="term" value="C:cytoplasm"/>
    <property type="evidence" value="ECO:0007669"/>
    <property type="project" value="TreeGrafter"/>
</dbReference>
<proteinExistence type="predicted"/>
<protein>
    <submittedName>
        <fullName evidence="1">Histidine phosphatase family protein</fullName>
    </submittedName>
</protein>
<evidence type="ECO:0000313" key="1">
    <source>
        <dbReference type="EMBL" id="THV26786.1"/>
    </source>
</evidence>
<keyword evidence="2" id="KW-1185">Reference proteome</keyword>
<dbReference type="AlphaFoldDB" id="A0A4V4HNN8"/>
<dbReference type="SMART" id="SM00855">
    <property type="entry name" value="PGAM"/>
    <property type="match status" value="1"/>
</dbReference>
<gene>
    <name evidence="1" type="ORF">E9998_17530</name>
</gene>
<dbReference type="SUPFAM" id="SSF53254">
    <property type="entry name" value="Phosphoglycerate mutase-like"/>
    <property type="match status" value="1"/>
</dbReference>